<evidence type="ECO:0000313" key="3">
    <source>
        <dbReference type="Proteomes" id="UP000688137"/>
    </source>
</evidence>
<evidence type="ECO:0000256" key="1">
    <source>
        <dbReference type="SAM" id="MobiDB-lite"/>
    </source>
</evidence>
<feature type="compositionally biased region" description="Basic and acidic residues" evidence="1">
    <location>
        <begin position="202"/>
        <end position="212"/>
    </location>
</feature>
<dbReference type="AlphaFoldDB" id="A0A8S1JNY5"/>
<sequence>MNISQYLSCETTINQEENTIKAEQNVNQQNTNYKDGQNLYNSDQHTDDSFEMLILSNQHPENEWIKKEQIIVTYLKQMGLKMKTDPLEKQEHFYQKPKRRSNKSSTMSFNTTSKVDQSNLEDDKGNAMLQKISIEMNSIKQRRTPNTTPQSSPLIIKNLEQQEPIKKQRMSIFQKMLNQHQDITLDEEEMQNNIKRTQQYSDDQKNYFDKSDTNSSKSDTENNYFQNLCE</sequence>
<dbReference type="OMA" id="QEHFYQK"/>
<feature type="region of interest" description="Disordered" evidence="1">
    <location>
        <begin position="90"/>
        <end position="120"/>
    </location>
</feature>
<organism evidence="2 3">
    <name type="scientific">Paramecium primaurelia</name>
    <dbReference type="NCBI Taxonomy" id="5886"/>
    <lineage>
        <taxon>Eukaryota</taxon>
        <taxon>Sar</taxon>
        <taxon>Alveolata</taxon>
        <taxon>Ciliophora</taxon>
        <taxon>Intramacronucleata</taxon>
        <taxon>Oligohymenophorea</taxon>
        <taxon>Peniculida</taxon>
        <taxon>Parameciidae</taxon>
        <taxon>Paramecium</taxon>
    </lineage>
</organism>
<reference evidence="2" key="1">
    <citation type="submission" date="2021-01" db="EMBL/GenBank/DDBJ databases">
        <authorList>
            <consortium name="Genoscope - CEA"/>
            <person name="William W."/>
        </authorList>
    </citation>
    <scope>NUCLEOTIDE SEQUENCE</scope>
</reference>
<accession>A0A8S1JNY5</accession>
<feature type="region of interest" description="Disordered" evidence="1">
    <location>
        <begin position="198"/>
        <end position="230"/>
    </location>
</feature>
<dbReference type="Proteomes" id="UP000688137">
    <property type="component" value="Unassembled WGS sequence"/>
</dbReference>
<feature type="compositionally biased region" description="Polar residues" evidence="1">
    <location>
        <begin position="103"/>
        <end position="118"/>
    </location>
</feature>
<gene>
    <name evidence="2" type="ORF">PPRIM_AZ9-3.1.T0040312</name>
</gene>
<comment type="caution">
    <text evidence="2">The sequence shown here is derived from an EMBL/GenBank/DDBJ whole genome shotgun (WGS) entry which is preliminary data.</text>
</comment>
<dbReference type="EMBL" id="CAJJDM010000001">
    <property type="protein sequence ID" value="CAD8043089.1"/>
    <property type="molecule type" value="Genomic_DNA"/>
</dbReference>
<keyword evidence="3" id="KW-1185">Reference proteome</keyword>
<proteinExistence type="predicted"/>
<name>A0A8S1JNY5_PARPR</name>
<evidence type="ECO:0000313" key="2">
    <source>
        <dbReference type="EMBL" id="CAD8043089.1"/>
    </source>
</evidence>
<protein>
    <submittedName>
        <fullName evidence="2">Uncharacterized protein</fullName>
    </submittedName>
</protein>
<feature type="compositionally biased region" description="Low complexity" evidence="1">
    <location>
        <begin position="213"/>
        <end position="223"/>
    </location>
</feature>